<gene>
    <name evidence="4" type="ORF">ENI32_06380</name>
    <name evidence="5" type="ORF">SBU_000158</name>
</gene>
<dbReference type="Proteomes" id="UP000885936">
    <property type="component" value="Unassembled WGS sequence"/>
</dbReference>
<name>A0A1F2P6X2_9EURY</name>
<dbReference type="SUPFAM" id="SSF53807">
    <property type="entry name" value="Helical backbone' metal receptor"/>
    <property type="match status" value="1"/>
</dbReference>
<evidence type="ECO:0000313" key="6">
    <source>
        <dbReference type="Proteomes" id="UP000185779"/>
    </source>
</evidence>
<dbReference type="Proteomes" id="UP000185779">
    <property type="component" value="Unassembled WGS sequence"/>
</dbReference>
<comment type="similarity">
    <text evidence="2">Belongs to the NifD/NifK/NifE/NifN family.</text>
</comment>
<evidence type="ECO:0000313" key="4">
    <source>
        <dbReference type="EMBL" id="HEC57490.1"/>
    </source>
</evidence>
<dbReference type="Gene3D" id="3.40.50.1980">
    <property type="entry name" value="Nitrogenase molybdenum iron protein domain"/>
    <property type="match status" value="1"/>
</dbReference>
<reference evidence="4" key="2">
    <citation type="journal article" date="2020" name="mSystems">
        <title>Genome- and Community-Level Interaction Insights into Carbon Utilization and Element Cycling Functions of Hydrothermarchaeota in Hydrothermal Sediment.</title>
        <authorList>
            <person name="Zhou Z."/>
            <person name="Liu Y."/>
            <person name="Xu W."/>
            <person name="Pan J."/>
            <person name="Luo Z.H."/>
            <person name="Li M."/>
        </authorList>
    </citation>
    <scope>NUCLEOTIDE SEQUENCE [LARGE SCALE GENOMIC DNA]</scope>
    <source>
        <strain evidence="4">HyVt-386</strain>
    </source>
</reference>
<evidence type="ECO:0000259" key="3">
    <source>
        <dbReference type="Pfam" id="PF00148"/>
    </source>
</evidence>
<sequence>MSGSGCEVLHPRPSAIAASMYTLRDLDVDAILLHGPAGCNFRTSRILEEDGVRVFTTSMTEYDFIFGGRDRLLRVLKRIDEEFSFRLIGVVGTCASMIIGEDMEAAIADAGLDMDVIVVETHGGYAENTTGAIKALEAARRKGLISEKEFLRQKKILLAATRVEEDKGMASVEYITPSRGDDKLEAARRIISEARSRGRLTLILNAKKELAYIFSDMLLALHEALGGEDVTVTTVANLDPGLGLPRIRGYARRILEELSMNGVRIDHLSGGLDEYALSGEAAYRWVRDEVDEPGVVVVLGNPNPVTPLPDAALNIAVTNGPREVMPLKKMGYDPVVVELDAHSLVVGVSGIVRSEFGEIIRRVA</sequence>
<dbReference type="STRING" id="1839936.SBU_000158"/>
<dbReference type="EMBL" id="LYOR01000001">
    <property type="protein sequence ID" value="OFV66865.1"/>
    <property type="molecule type" value="Genomic_DNA"/>
</dbReference>
<proteinExistence type="inferred from homology"/>
<reference evidence="5 6" key="1">
    <citation type="submission" date="2016-05" db="EMBL/GenBank/DDBJ databases">
        <title>Microbial consortia oxidize butane by reversing methanogenesis.</title>
        <authorList>
            <person name="Laso-Perez R."/>
            <person name="Richter M."/>
            <person name="Wegener G."/>
            <person name="Musat F."/>
        </authorList>
    </citation>
    <scope>NUCLEOTIDE SEQUENCE [LARGE SCALE GENOMIC DNA]</scope>
    <source>
        <strain evidence="5">BOX1</strain>
    </source>
</reference>
<dbReference type="InterPro" id="IPR017675">
    <property type="entry name" value="CfbD"/>
</dbReference>
<keyword evidence="6" id="KW-1185">Reference proteome</keyword>
<dbReference type="PANTHER" id="PTHR42846:SF1">
    <property type="entry name" value="NI-SIROHYDROCHLORIN A,C-DIAMIDE REDUCTIVE CYCLASE COMPLEX, COMPONENT CFBD"/>
    <property type="match status" value="1"/>
</dbReference>
<dbReference type="GO" id="GO:0016163">
    <property type="term" value="F:nitrogenase activity"/>
    <property type="evidence" value="ECO:0007669"/>
    <property type="project" value="InterPro"/>
</dbReference>
<dbReference type="Pfam" id="PF00148">
    <property type="entry name" value="Oxidored_nitro"/>
    <property type="match status" value="1"/>
</dbReference>
<comment type="caution">
    <text evidence="5">The sequence shown here is derived from an EMBL/GenBank/DDBJ whole genome shotgun (WGS) entry which is preliminary data.</text>
</comment>
<feature type="domain" description="Nitrogenase/oxidoreductase component 1" evidence="3">
    <location>
        <begin position="19"/>
        <end position="142"/>
    </location>
</feature>
<evidence type="ECO:0000256" key="2">
    <source>
        <dbReference type="RuleBase" id="RU004021"/>
    </source>
</evidence>
<dbReference type="PROSITE" id="PS00699">
    <property type="entry name" value="NITROGENASE_1_1"/>
    <property type="match status" value="1"/>
</dbReference>
<dbReference type="InterPro" id="IPR000510">
    <property type="entry name" value="Nase/OxRdtase_comp1"/>
</dbReference>
<dbReference type="InterPro" id="IPR052673">
    <property type="entry name" value="Ni-siroh_cyclase_CfbD"/>
</dbReference>
<evidence type="ECO:0000313" key="5">
    <source>
        <dbReference type="EMBL" id="OFV66865.1"/>
    </source>
</evidence>
<dbReference type="EMBL" id="DRIE01000107">
    <property type="protein sequence ID" value="HEC57490.1"/>
    <property type="molecule type" value="Genomic_DNA"/>
</dbReference>
<dbReference type="AlphaFoldDB" id="A0A1F2P6X2"/>
<dbReference type="PANTHER" id="PTHR42846">
    <property type="entry name" value="NI-SIROHYDROCHLORIN A,C-DIAMIDE REDUCTIVE CYCLASE COMPLEX, COMPONENT CFBD"/>
    <property type="match status" value="1"/>
</dbReference>
<protein>
    <submittedName>
        <fullName evidence="5">Methanogenesis marker 13 metalloprotein</fullName>
    </submittedName>
    <submittedName>
        <fullName evidence="4">Ni-sirohydrochlorin a,c-diamide reductive cyclase catalytic subunit</fullName>
    </submittedName>
</protein>
<evidence type="ECO:0000256" key="1">
    <source>
        <dbReference type="ARBA" id="ARBA00023231"/>
    </source>
</evidence>
<dbReference type="InterPro" id="IPR000318">
    <property type="entry name" value="Nase_comp1_CS"/>
</dbReference>
<dbReference type="NCBIfam" id="TIGR03282">
    <property type="entry name" value="methan_mark_13"/>
    <property type="match status" value="1"/>
</dbReference>
<keyword evidence="1 2" id="KW-0535">Nitrogen fixation</keyword>
<accession>A0A1F2P6X2</accession>
<organism evidence="5 6">
    <name type="scientific">Candidatus Syntropharchaeum butanivorans</name>
    <dbReference type="NCBI Taxonomy" id="1839936"/>
    <lineage>
        <taxon>Archaea</taxon>
        <taxon>Methanobacteriati</taxon>
        <taxon>Methanobacteriota</taxon>
        <taxon>Stenosarchaea group</taxon>
        <taxon>Methanomicrobia</taxon>
        <taxon>Methanosarcinales</taxon>
        <taxon>ANME-2 cluster</taxon>
        <taxon>Candidatus Syntropharchaeum</taxon>
    </lineage>
</organism>